<evidence type="ECO:0000256" key="2">
    <source>
        <dbReference type="ARBA" id="ARBA00023015"/>
    </source>
</evidence>
<evidence type="ECO:0000256" key="4">
    <source>
        <dbReference type="ARBA" id="ARBA00023163"/>
    </source>
</evidence>
<dbReference type="InterPro" id="IPR036388">
    <property type="entry name" value="WH-like_DNA-bd_sf"/>
</dbReference>
<protein>
    <submittedName>
        <fullName evidence="7">RNA polymerase sigma factor</fullName>
    </submittedName>
</protein>
<dbReference type="Proteomes" id="UP000290204">
    <property type="component" value="Unassembled WGS sequence"/>
</dbReference>
<evidence type="ECO:0000259" key="5">
    <source>
        <dbReference type="Pfam" id="PF04542"/>
    </source>
</evidence>
<keyword evidence="4" id="KW-0804">Transcription</keyword>
<evidence type="ECO:0000313" key="7">
    <source>
        <dbReference type="EMBL" id="RXK57764.1"/>
    </source>
</evidence>
<dbReference type="Pfam" id="PF08281">
    <property type="entry name" value="Sigma70_r4_2"/>
    <property type="match status" value="1"/>
</dbReference>
<feature type="domain" description="RNA polymerase sigma factor 70 region 4 type 2" evidence="6">
    <location>
        <begin position="120"/>
        <end position="172"/>
    </location>
</feature>
<gene>
    <name evidence="7" type="ORF">ESA94_19790</name>
</gene>
<dbReference type="NCBIfam" id="TIGR02937">
    <property type="entry name" value="sigma70-ECF"/>
    <property type="match status" value="1"/>
</dbReference>
<dbReference type="InterPro" id="IPR014284">
    <property type="entry name" value="RNA_pol_sigma-70_dom"/>
</dbReference>
<proteinExistence type="inferred from homology"/>
<comment type="similarity">
    <text evidence="1">Belongs to the sigma-70 factor family. ECF subfamily.</text>
</comment>
<sequence>MIAEAYDIDQLVEDCKRNNRRAQEQLYRQFYNYAMTIALRYSRDEADAADIMSHAFVKIFKSMHTFDKNKGALQTWIKRIVMNEGLDHLKARERFSKDMELETVEEPQISNTVLERMGADEIMKLIHQLPPATHAVFVLYAVEGYNHREIAGKLNISEGTSKWHLSEARKTLQQQLSRFTG</sequence>
<evidence type="ECO:0000256" key="3">
    <source>
        <dbReference type="ARBA" id="ARBA00023082"/>
    </source>
</evidence>
<dbReference type="EMBL" id="SDHW01000008">
    <property type="protein sequence ID" value="RXK57764.1"/>
    <property type="molecule type" value="Genomic_DNA"/>
</dbReference>
<dbReference type="InterPro" id="IPR013325">
    <property type="entry name" value="RNA_pol_sigma_r2"/>
</dbReference>
<dbReference type="SUPFAM" id="SSF88659">
    <property type="entry name" value="Sigma3 and sigma4 domains of RNA polymerase sigma factors"/>
    <property type="match status" value="1"/>
</dbReference>
<dbReference type="SUPFAM" id="SSF88946">
    <property type="entry name" value="Sigma2 domain of RNA polymerase sigma factors"/>
    <property type="match status" value="1"/>
</dbReference>
<keyword evidence="3" id="KW-0731">Sigma factor</keyword>
<keyword evidence="8" id="KW-1185">Reference proteome</keyword>
<dbReference type="InterPro" id="IPR013324">
    <property type="entry name" value="RNA_pol_sigma_r3/r4-like"/>
</dbReference>
<dbReference type="GO" id="GO:0016987">
    <property type="term" value="F:sigma factor activity"/>
    <property type="evidence" value="ECO:0007669"/>
    <property type="project" value="UniProtKB-KW"/>
</dbReference>
<dbReference type="PANTHER" id="PTHR43133:SF46">
    <property type="entry name" value="RNA POLYMERASE SIGMA-70 FACTOR ECF SUBFAMILY"/>
    <property type="match status" value="1"/>
</dbReference>
<dbReference type="Gene3D" id="1.10.1740.10">
    <property type="match status" value="1"/>
</dbReference>
<dbReference type="RefSeq" id="WP_129132688.1">
    <property type="nucleotide sequence ID" value="NZ_SDHW01000008.1"/>
</dbReference>
<evidence type="ECO:0000259" key="6">
    <source>
        <dbReference type="Pfam" id="PF08281"/>
    </source>
</evidence>
<dbReference type="OrthoDB" id="1491902at2"/>
<evidence type="ECO:0000313" key="8">
    <source>
        <dbReference type="Proteomes" id="UP000290204"/>
    </source>
</evidence>
<reference evidence="7 8" key="1">
    <citation type="submission" date="2019-01" db="EMBL/GenBank/DDBJ databases">
        <title>Lacibacter sp. strain TTM-7.</title>
        <authorList>
            <person name="Chen W.-M."/>
        </authorList>
    </citation>
    <scope>NUCLEOTIDE SEQUENCE [LARGE SCALE GENOMIC DNA]</scope>
    <source>
        <strain evidence="7 8">TTM-7</strain>
    </source>
</reference>
<organism evidence="7 8">
    <name type="scientific">Lacibacter luteus</name>
    <dbReference type="NCBI Taxonomy" id="2508719"/>
    <lineage>
        <taxon>Bacteria</taxon>
        <taxon>Pseudomonadati</taxon>
        <taxon>Bacteroidota</taxon>
        <taxon>Chitinophagia</taxon>
        <taxon>Chitinophagales</taxon>
        <taxon>Chitinophagaceae</taxon>
        <taxon>Lacibacter</taxon>
    </lineage>
</organism>
<dbReference type="AlphaFoldDB" id="A0A4Q1CDQ7"/>
<comment type="caution">
    <text evidence="7">The sequence shown here is derived from an EMBL/GenBank/DDBJ whole genome shotgun (WGS) entry which is preliminary data.</text>
</comment>
<dbReference type="GO" id="GO:0003677">
    <property type="term" value="F:DNA binding"/>
    <property type="evidence" value="ECO:0007669"/>
    <property type="project" value="InterPro"/>
</dbReference>
<dbReference type="InterPro" id="IPR007627">
    <property type="entry name" value="RNA_pol_sigma70_r2"/>
</dbReference>
<accession>A0A4Q1CDQ7</accession>
<keyword evidence="2" id="KW-0805">Transcription regulation</keyword>
<evidence type="ECO:0000256" key="1">
    <source>
        <dbReference type="ARBA" id="ARBA00010641"/>
    </source>
</evidence>
<dbReference type="Pfam" id="PF04542">
    <property type="entry name" value="Sigma70_r2"/>
    <property type="match status" value="1"/>
</dbReference>
<dbReference type="Gene3D" id="1.10.10.10">
    <property type="entry name" value="Winged helix-like DNA-binding domain superfamily/Winged helix DNA-binding domain"/>
    <property type="match status" value="1"/>
</dbReference>
<name>A0A4Q1CDQ7_9BACT</name>
<feature type="domain" description="RNA polymerase sigma-70 region 2" evidence="5">
    <location>
        <begin position="26"/>
        <end position="94"/>
    </location>
</feature>
<dbReference type="GO" id="GO:0006352">
    <property type="term" value="P:DNA-templated transcription initiation"/>
    <property type="evidence" value="ECO:0007669"/>
    <property type="project" value="InterPro"/>
</dbReference>
<dbReference type="PANTHER" id="PTHR43133">
    <property type="entry name" value="RNA POLYMERASE ECF-TYPE SIGMA FACTO"/>
    <property type="match status" value="1"/>
</dbReference>
<dbReference type="InterPro" id="IPR013249">
    <property type="entry name" value="RNA_pol_sigma70_r4_t2"/>
</dbReference>
<dbReference type="InterPro" id="IPR039425">
    <property type="entry name" value="RNA_pol_sigma-70-like"/>
</dbReference>